<dbReference type="SUPFAM" id="SSF51735">
    <property type="entry name" value="NAD(P)-binding Rossmann-fold domains"/>
    <property type="match status" value="1"/>
</dbReference>
<evidence type="ECO:0000313" key="3">
    <source>
        <dbReference type="Proteomes" id="UP000058599"/>
    </source>
</evidence>
<sequence>MKAVICEAYGPPSELKVAEMTPAPLAPDCVRVRVAAAGINFPDTLIIKGGYQLRPDFPFAPGFEVAGSIVECGADVRDLAPGDYVVGLTAAGYGGFAEYADVRAAEAVRVPDSIDEITAAAIYTAYGTAYHALVQRGGVKAGDWVVVLGATGGVGLAAVDIASALGAKVVAVGSSEEKLALASKAGASATLVYREGQLSADVRAATGGAADICIDLVGGSAFTEMTRAMAWEGRLLVIGFTSGEIPSLAVNLLLLKGFSAVGVYWGRFAERDPEGNARNFAHLWELLASRQIAPHIHRVLPMERAAEALDELLARKVAGKLVLAPFGT</sequence>
<dbReference type="CDD" id="cd08241">
    <property type="entry name" value="QOR1"/>
    <property type="match status" value="1"/>
</dbReference>
<dbReference type="EC" id="1.6.5.5" evidence="2"/>
<dbReference type="PANTHER" id="PTHR43677:SF4">
    <property type="entry name" value="QUINONE OXIDOREDUCTASE-LIKE PROTEIN 2"/>
    <property type="match status" value="1"/>
</dbReference>
<dbReference type="InterPro" id="IPR020843">
    <property type="entry name" value="ER"/>
</dbReference>
<reference evidence="2 3" key="1">
    <citation type="journal article" date="2016" name="BMC Genomics">
        <title>Genomic analysis of the nitrate-respiring Sphingopyxis granuli (formerly Sphingomonas macrogoltabida) strain TFA.</title>
        <authorList>
            <person name="Garcia-Romero I."/>
            <person name="Perez-Pulido A.J."/>
            <person name="Gonzalez-Flores Y.E."/>
            <person name="Reyes-Ramirez F."/>
            <person name="Santero E."/>
            <person name="Floriano B."/>
        </authorList>
    </citation>
    <scope>NUCLEOTIDE SEQUENCE [LARGE SCALE GENOMIC DNA]</scope>
    <source>
        <strain evidence="2 3">TFA</strain>
    </source>
</reference>
<keyword evidence="2" id="KW-0560">Oxidoreductase</keyword>
<dbReference type="PANTHER" id="PTHR43677">
    <property type="entry name" value="SHORT-CHAIN DEHYDROGENASE/REDUCTASE"/>
    <property type="match status" value="1"/>
</dbReference>
<dbReference type="InterPro" id="IPR011032">
    <property type="entry name" value="GroES-like_sf"/>
</dbReference>
<dbReference type="Proteomes" id="UP000058599">
    <property type="component" value="Chromosome"/>
</dbReference>
<feature type="domain" description="Enoyl reductase (ER)" evidence="1">
    <location>
        <begin position="10"/>
        <end position="323"/>
    </location>
</feature>
<dbReference type="Gene3D" id="3.40.50.720">
    <property type="entry name" value="NAD(P)-binding Rossmann-like Domain"/>
    <property type="match status" value="1"/>
</dbReference>
<name>A0AA86GM83_9SPHN</name>
<proteinExistence type="predicted"/>
<dbReference type="KEGG" id="sgi:SGRAN_3284"/>
<dbReference type="SMART" id="SM00829">
    <property type="entry name" value="PKS_ER"/>
    <property type="match status" value="1"/>
</dbReference>
<dbReference type="RefSeq" id="WP_067185509.1">
    <property type="nucleotide sequence ID" value="NZ_CP012199.1"/>
</dbReference>
<dbReference type="Pfam" id="PF08240">
    <property type="entry name" value="ADH_N"/>
    <property type="match status" value="1"/>
</dbReference>
<dbReference type="SUPFAM" id="SSF50129">
    <property type="entry name" value="GroES-like"/>
    <property type="match status" value="1"/>
</dbReference>
<evidence type="ECO:0000313" key="2">
    <source>
        <dbReference type="EMBL" id="AMG75627.1"/>
    </source>
</evidence>
<dbReference type="InterPro" id="IPR013149">
    <property type="entry name" value="ADH-like_C"/>
</dbReference>
<dbReference type="Pfam" id="PF00107">
    <property type="entry name" value="ADH_zinc_N"/>
    <property type="match status" value="1"/>
</dbReference>
<dbReference type="InterPro" id="IPR051397">
    <property type="entry name" value="Zn-ADH-like_protein"/>
</dbReference>
<evidence type="ECO:0000259" key="1">
    <source>
        <dbReference type="SMART" id="SM00829"/>
    </source>
</evidence>
<keyword evidence="3" id="KW-1185">Reference proteome</keyword>
<dbReference type="EMBL" id="CP012199">
    <property type="protein sequence ID" value="AMG75627.1"/>
    <property type="molecule type" value="Genomic_DNA"/>
</dbReference>
<dbReference type="InterPro" id="IPR013154">
    <property type="entry name" value="ADH-like_N"/>
</dbReference>
<dbReference type="AlphaFoldDB" id="A0AA86GM83"/>
<organism evidence="2 3">
    <name type="scientific">Sphingopyxis granuli</name>
    <dbReference type="NCBI Taxonomy" id="267128"/>
    <lineage>
        <taxon>Bacteria</taxon>
        <taxon>Pseudomonadati</taxon>
        <taxon>Pseudomonadota</taxon>
        <taxon>Alphaproteobacteria</taxon>
        <taxon>Sphingomonadales</taxon>
        <taxon>Sphingomonadaceae</taxon>
        <taxon>Sphingopyxis</taxon>
    </lineage>
</organism>
<dbReference type="Gene3D" id="3.90.180.10">
    <property type="entry name" value="Medium-chain alcohol dehydrogenases, catalytic domain"/>
    <property type="match status" value="1"/>
</dbReference>
<dbReference type="GO" id="GO:0003960">
    <property type="term" value="F:quinone reductase (NADPH) activity"/>
    <property type="evidence" value="ECO:0007669"/>
    <property type="project" value="UniProtKB-EC"/>
</dbReference>
<accession>A0AA86GM83</accession>
<dbReference type="InterPro" id="IPR036291">
    <property type="entry name" value="NAD(P)-bd_dom_sf"/>
</dbReference>
<gene>
    <name evidence="2" type="primary">qor2</name>
    <name evidence="2" type="ORF">SGRAN_3284</name>
</gene>
<protein>
    <submittedName>
        <fullName evidence="2">NADPH:quinone oxidoreductase</fullName>
        <ecNumber evidence="2">1.6.5.5</ecNumber>
    </submittedName>
</protein>